<evidence type="ECO:0000313" key="2">
    <source>
        <dbReference type="EMBL" id="KAK9132598.1"/>
    </source>
</evidence>
<dbReference type="EMBL" id="JBBNAG010000005">
    <property type="protein sequence ID" value="KAK9132598.1"/>
    <property type="molecule type" value="Genomic_DNA"/>
</dbReference>
<gene>
    <name evidence="2" type="ORF">Scep_012126</name>
</gene>
<dbReference type="InterPro" id="IPR004252">
    <property type="entry name" value="Probable_transposase_24"/>
</dbReference>
<accession>A0AAP0JEK9</accession>
<keyword evidence="3" id="KW-1185">Reference proteome</keyword>
<sequence length="117" mass="13327">MSDCCKNIDERPGFLLQEIWEGYLAHWSSSEYMAKSEQASKNRKSEKNGPGAGTSKHTGGTKSFASHKETLDEKAGELVSVNVLFNYIHTKGHNNVTFVDERSRKLNDYERRLEELM</sequence>
<feature type="compositionally biased region" description="Basic and acidic residues" evidence="1">
    <location>
        <begin position="38"/>
        <end position="47"/>
    </location>
</feature>
<feature type="region of interest" description="Disordered" evidence="1">
    <location>
        <begin position="35"/>
        <end position="69"/>
    </location>
</feature>
<evidence type="ECO:0000256" key="1">
    <source>
        <dbReference type="SAM" id="MobiDB-lite"/>
    </source>
</evidence>
<dbReference type="Pfam" id="PF03004">
    <property type="entry name" value="Transposase_24"/>
    <property type="match status" value="1"/>
</dbReference>
<feature type="compositionally biased region" description="Polar residues" evidence="1">
    <location>
        <begin position="55"/>
        <end position="64"/>
    </location>
</feature>
<proteinExistence type="predicted"/>
<dbReference type="AlphaFoldDB" id="A0AAP0JEK9"/>
<reference evidence="2 3" key="1">
    <citation type="submission" date="2024-01" db="EMBL/GenBank/DDBJ databases">
        <title>Genome assemblies of Stephania.</title>
        <authorList>
            <person name="Yang L."/>
        </authorList>
    </citation>
    <scope>NUCLEOTIDE SEQUENCE [LARGE SCALE GENOMIC DNA]</scope>
    <source>
        <strain evidence="2">JXDWG</strain>
        <tissue evidence="2">Leaf</tissue>
    </source>
</reference>
<protein>
    <submittedName>
        <fullName evidence="2">Uncharacterized protein</fullName>
    </submittedName>
</protein>
<comment type="caution">
    <text evidence="2">The sequence shown here is derived from an EMBL/GenBank/DDBJ whole genome shotgun (WGS) entry which is preliminary data.</text>
</comment>
<name>A0AAP0JEK9_9MAGN</name>
<evidence type="ECO:0000313" key="3">
    <source>
        <dbReference type="Proteomes" id="UP001419268"/>
    </source>
</evidence>
<dbReference type="Proteomes" id="UP001419268">
    <property type="component" value="Unassembled WGS sequence"/>
</dbReference>
<organism evidence="2 3">
    <name type="scientific">Stephania cephalantha</name>
    <dbReference type="NCBI Taxonomy" id="152367"/>
    <lineage>
        <taxon>Eukaryota</taxon>
        <taxon>Viridiplantae</taxon>
        <taxon>Streptophyta</taxon>
        <taxon>Embryophyta</taxon>
        <taxon>Tracheophyta</taxon>
        <taxon>Spermatophyta</taxon>
        <taxon>Magnoliopsida</taxon>
        <taxon>Ranunculales</taxon>
        <taxon>Menispermaceae</taxon>
        <taxon>Menispermoideae</taxon>
        <taxon>Cissampelideae</taxon>
        <taxon>Stephania</taxon>
    </lineage>
</organism>